<dbReference type="STRING" id="1817863.A2Y62_15310"/>
<comment type="caution">
    <text evidence="2">The sequence shown here is derived from an EMBL/GenBank/DDBJ whole genome shotgun (WGS) entry which is preliminary data.</text>
</comment>
<dbReference type="InterPro" id="IPR037257">
    <property type="entry name" value="T2SS_E_N_sf"/>
</dbReference>
<dbReference type="EMBL" id="MFGW01000141">
    <property type="protein sequence ID" value="OGF64039.1"/>
    <property type="molecule type" value="Genomic_DNA"/>
</dbReference>
<gene>
    <name evidence="2" type="ORF">A2Y62_15310</name>
</gene>
<dbReference type="PANTHER" id="PTHR36304:SF4">
    <property type="entry name" value="DUF4388 DOMAIN-CONTAINING PROTEIN"/>
    <property type="match status" value="1"/>
</dbReference>
<feature type="domain" description="PatA-like N-terminal" evidence="1">
    <location>
        <begin position="3"/>
        <end position="157"/>
    </location>
</feature>
<dbReference type="InterPro" id="IPR025497">
    <property type="entry name" value="PatA-like_N"/>
</dbReference>
<proteinExistence type="predicted"/>
<protein>
    <recommendedName>
        <fullName evidence="1">PatA-like N-terminal domain-containing protein</fullName>
    </recommendedName>
</protein>
<evidence type="ECO:0000259" key="1">
    <source>
        <dbReference type="Pfam" id="PF14332"/>
    </source>
</evidence>
<evidence type="ECO:0000313" key="3">
    <source>
        <dbReference type="Proteomes" id="UP000178943"/>
    </source>
</evidence>
<dbReference type="AlphaFoldDB" id="A0A1F5VKQ7"/>
<organism evidence="2 3">
    <name type="scientific">Candidatus Fischerbacteria bacterium RBG_13_37_8</name>
    <dbReference type="NCBI Taxonomy" id="1817863"/>
    <lineage>
        <taxon>Bacteria</taxon>
        <taxon>Candidatus Fischeribacteriota</taxon>
    </lineage>
</organism>
<name>A0A1F5VKQ7_9BACT</name>
<accession>A0A1F5VKQ7</accession>
<evidence type="ECO:0000313" key="2">
    <source>
        <dbReference type="EMBL" id="OGF64039.1"/>
    </source>
</evidence>
<dbReference type="Pfam" id="PF14332">
    <property type="entry name" value="DUF4388"/>
    <property type="match status" value="1"/>
</dbReference>
<dbReference type="SUPFAM" id="SSF160246">
    <property type="entry name" value="EspE N-terminal domain-like"/>
    <property type="match status" value="1"/>
</dbReference>
<dbReference type="Proteomes" id="UP000178943">
    <property type="component" value="Unassembled WGS sequence"/>
</dbReference>
<reference evidence="2 3" key="1">
    <citation type="journal article" date="2016" name="Nat. Commun.">
        <title>Thousands of microbial genomes shed light on interconnected biogeochemical processes in an aquifer system.</title>
        <authorList>
            <person name="Anantharaman K."/>
            <person name="Brown C.T."/>
            <person name="Hug L.A."/>
            <person name="Sharon I."/>
            <person name="Castelle C.J."/>
            <person name="Probst A.J."/>
            <person name="Thomas B.C."/>
            <person name="Singh A."/>
            <person name="Wilkins M.J."/>
            <person name="Karaoz U."/>
            <person name="Brodie E.L."/>
            <person name="Williams K.H."/>
            <person name="Hubbard S.S."/>
            <person name="Banfield J.F."/>
        </authorList>
    </citation>
    <scope>NUCLEOTIDE SEQUENCE [LARGE SCALE GENOMIC DNA]</scope>
</reference>
<dbReference type="PANTHER" id="PTHR36304">
    <property type="entry name" value="DOMAIN GTPASE-ACTIVATING PROTEIN, PUTATIVE-RELATED-RELATED"/>
    <property type="match status" value="1"/>
</dbReference>
<sequence>MIGDLKTMPLEEILQWLGNGKRTGTLRVSNNYITKKIFFREGFVISASSSDPRDYLGQFLLSRNWITETQLVKAIEMQESKKMLLGKILVELKILNEKQVKEALCAKTLETIFSLFIWEEGRFEFDSEELQGYQLIAIEENIDKLILEGIKRKNDWHRFLKTFKSSTAVVQKVTGKALPGSIKDKILVKNLWRQLDGERSIQEIALHLHSSEYEICNYTQIFYDMQLISIVKIKTTKEEEFALPIQMVLALAQKKLQEGRVEEALNIFNYIIKKQPEIDASVIELRDLAERKYIKQIKDTILKPDLVPHLLISLDEASVLNLTPEESFLLTRIDGSWSVKDILCVVPFNESIAIKYLKNLLQRGFIDLSE</sequence>